<sequence>MVSFTLVTFTALAAAVFALVVPENSSLDKRSSNFLKLDFDVVRNADVKKSRVHKIANGNGTFTETLYNKDAYYITYVYAGSNKQKIGVDLDTGSSDLWFVDSSAGCFDNACQYGTYNPSESTTSKNLNEVFFIEYGDNSYAQGLYYTDDIGFASSDSSAVAKNLQFADATRNDAGMGILGIGFDTLGAEATVITGGPTYPNLPYVLKNQGIISKVAYSLFLDSPDAASGSVLFGGKDLAKVNGELVTLPITTDNALTVNLNTLSLGNQTAEINTDVLLDSGTTIFYLPDAAFTQLIGSLPGAYWKNVSGTPLYLVDCATPVPDLTFEFNFEGITIPVPLNDTYSTNITDENDQFVGCGYLISTGNILGDTFLRRAYVVYDLEDGEISLGLPKYAQESNIVPI</sequence>
<evidence type="ECO:0000256" key="13">
    <source>
        <dbReference type="RuleBase" id="RU000454"/>
    </source>
</evidence>
<dbReference type="InterPro" id="IPR033121">
    <property type="entry name" value="PEPTIDASE_A1"/>
</dbReference>
<dbReference type="EMBL" id="CH408159">
    <property type="protein sequence ID" value="EDK39860.2"/>
    <property type="molecule type" value="Genomic_DNA"/>
</dbReference>
<dbReference type="OMA" id="NAVCIPK"/>
<dbReference type="AlphaFoldDB" id="A5DL07"/>
<evidence type="ECO:0000256" key="7">
    <source>
        <dbReference type="ARBA" id="ARBA00022729"/>
    </source>
</evidence>
<evidence type="ECO:0000313" key="17">
    <source>
        <dbReference type="Proteomes" id="UP000001997"/>
    </source>
</evidence>
<dbReference type="InParanoid" id="A5DL07"/>
<dbReference type="PROSITE" id="PS51767">
    <property type="entry name" value="PEPTIDASE_A1"/>
    <property type="match status" value="1"/>
</dbReference>
<evidence type="ECO:0000256" key="1">
    <source>
        <dbReference type="ARBA" id="ARBA00001675"/>
    </source>
</evidence>
<dbReference type="OrthoDB" id="771136at2759"/>
<dbReference type="RefSeq" id="XP_001483229.2">
    <property type="nucleotide sequence ID" value="XM_001483179.1"/>
</dbReference>
<evidence type="ECO:0000256" key="4">
    <source>
        <dbReference type="ARBA" id="ARBA00013207"/>
    </source>
</evidence>
<keyword evidence="6 13" id="KW-0645">Protease</keyword>
<dbReference type="PRINTS" id="PR00792">
    <property type="entry name" value="PEPSIN"/>
</dbReference>
<evidence type="ECO:0000256" key="10">
    <source>
        <dbReference type="ARBA" id="ARBA00023145"/>
    </source>
</evidence>
<dbReference type="GO" id="GO:0004190">
    <property type="term" value="F:aspartic-type endopeptidase activity"/>
    <property type="evidence" value="ECO:0007669"/>
    <property type="project" value="UniProtKB-KW"/>
</dbReference>
<evidence type="ECO:0000256" key="2">
    <source>
        <dbReference type="ARBA" id="ARBA00004613"/>
    </source>
</evidence>
<keyword evidence="11" id="KW-1015">Disulfide bond</keyword>
<feature type="domain" description="Peptidase A1" evidence="15">
    <location>
        <begin position="73"/>
        <end position="389"/>
    </location>
</feature>
<evidence type="ECO:0000256" key="12">
    <source>
        <dbReference type="PIRSR" id="PIRSR601461-1"/>
    </source>
</evidence>
<dbReference type="KEGG" id="pgu:PGUG_03958"/>
<organism evidence="16 17">
    <name type="scientific">Meyerozyma guilliermondii (strain ATCC 6260 / CBS 566 / DSM 6381 / JCM 1539 / NBRC 10279 / NRRL Y-324)</name>
    <name type="common">Yeast</name>
    <name type="synonym">Candida guilliermondii</name>
    <dbReference type="NCBI Taxonomy" id="294746"/>
    <lineage>
        <taxon>Eukaryota</taxon>
        <taxon>Fungi</taxon>
        <taxon>Dikarya</taxon>
        <taxon>Ascomycota</taxon>
        <taxon>Saccharomycotina</taxon>
        <taxon>Pichiomycetes</taxon>
        <taxon>Debaryomycetaceae</taxon>
        <taxon>Meyerozyma</taxon>
    </lineage>
</organism>
<comment type="subcellular location">
    <subcellularLocation>
        <location evidence="2">Secreted</location>
    </subcellularLocation>
</comment>
<evidence type="ECO:0000256" key="6">
    <source>
        <dbReference type="ARBA" id="ARBA00022670"/>
    </source>
</evidence>
<dbReference type="GO" id="GO:0006508">
    <property type="term" value="P:proteolysis"/>
    <property type="evidence" value="ECO:0007669"/>
    <property type="project" value="UniProtKB-KW"/>
</dbReference>
<dbReference type="PROSITE" id="PS00141">
    <property type="entry name" value="ASP_PROTEASE"/>
    <property type="match status" value="1"/>
</dbReference>
<evidence type="ECO:0000313" key="16">
    <source>
        <dbReference type="EMBL" id="EDK39860.2"/>
    </source>
</evidence>
<evidence type="ECO:0000256" key="3">
    <source>
        <dbReference type="ARBA" id="ARBA00007447"/>
    </source>
</evidence>
<dbReference type="VEuPathDB" id="FungiDB:PGUG_03958"/>
<dbReference type="Proteomes" id="UP000001997">
    <property type="component" value="Unassembled WGS sequence"/>
</dbReference>
<reference evidence="16 17" key="1">
    <citation type="journal article" date="2009" name="Nature">
        <title>Evolution of pathogenicity and sexual reproduction in eight Candida genomes.</title>
        <authorList>
            <person name="Butler G."/>
            <person name="Rasmussen M.D."/>
            <person name="Lin M.F."/>
            <person name="Santos M.A."/>
            <person name="Sakthikumar S."/>
            <person name="Munro C.A."/>
            <person name="Rheinbay E."/>
            <person name="Grabherr M."/>
            <person name="Forche A."/>
            <person name="Reedy J.L."/>
            <person name="Agrafioti I."/>
            <person name="Arnaud M.B."/>
            <person name="Bates S."/>
            <person name="Brown A.J."/>
            <person name="Brunke S."/>
            <person name="Costanzo M.C."/>
            <person name="Fitzpatrick D.A."/>
            <person name="de Groot P.W."/>
            <person name="Harris D."/>
            <person name="Hoyer L.L."/>
            <person name="Hube B."/>
            <person name="Klis F.M."/>
            <person name="Kodira C."/>
            <person name="Lennard N."/>
            <person name="Logue M.E."/>
            <person name="Martin R."/>
            <person name="Neiman A.M."/>
            <person name="Nikolaou E."/>
            <person name="Quail M.A."/>
            <person name="Quinn J."/>
            <person name="Santos M.C."/>
            <person name="Schmitzberger F.F."/>
            <person name="Sherlock G."/>
            <person name="Shah P."/>
            <person name="Silverstein K.A."/>
            <person name="Skrzypek M.S."/>
            <person name="Soll D."/>
            <person name="Staggs R."/>
            <person name="Stansfield I."/>
            <person name="Stumpf M.P."/>
            <person name="Sudbery P.E."/>
            <person name="Srikantha T."/>
            <person name="Zeng Q."/>
            <person name="Berman J."/>
            <person name="Berriman M."/>
            <person name="Heitman J."/>
            <person name="Gow N.A."/>
            <person name="Lorenz M.C."/>
            <person name="Birren B.W."/>
            <person name="Kellis M."/>
            <person name="Cuomo C.A."/>
        </authorList>
    </citation>
    <scope>NUCLEOTIDE SEQUENCE [LARGE SCALE GENOMIC DNA]</scope>
    <source>
        <strain evidence="17">ATCC 6260 / CBS 566 / DSM 6381 / JCM 1539 / NBRC 10279 / NRRL Y-324</strain>
    </source>
</reference>
<proteinExistence type="inferred from homology"/>
<feature type="signal peptide" evidence="14">
    <location>
        <begin position="1"/>
        <end position="18"/>
    </location>
</feature>
<dbReference type="eggNOG" id="KOG1339">
    <property type="taxonomic scope" value="Eukaryota"/>
</dbReference>
<keyword evidence="5" id="KW-0964">Secreted</keyword>
<dbReference type="InterPro" id="IPR033876">
    <property type="entry name" value="SAP-like"/>
</dbReference>
<dbReference type="GO" id="GO:0005576">
    <property type="term" value="C:extracellular region"/>
    <property type="evidence" value="ECO:0007669"/>
    <property type="project" value="UniProtKB-SubCell"/>
</dbReference>
<dbReference type="PANTHER" id="PTHR47966">
    <property type="entry name" value="BETA-SITE APP-CLEAVING ENZYME, ISOFORM A-RELATED"/>
    <property type="match status" value="1"/>
</dbReference>
<dbReference type="EC" id="3.4.23.24" evidence="4"/>
<comment type="similarity">
    <text evidence="3 13">Belongs to the peptidase A1 family.</text>
</comment>
<protein>
    <recommendedName>
        <fullName evidence="4">candidapepsin</fullName>
        <ecNumber evidence="4">3.4.23.24</ecNumber>
    </recommendedName>
</protein>
<name>A5DL07_PICGU</name>
<feature type="active site" evidence="12">
    <location>
        <position position="91"/>
    </location>
</feature>
<keyword evidence="10" id="KW-0865">Zymogen</keyword>
<dbReference type="InterPro" id="IPR021109">
    <property type="entry name" value="Peptidase_aspartic_dom_sf"/>
</dbReference>
<dbReference type="PANTHER" id="PTHR47966:SF65">
    <property type="entry name" value="ASPARTIC-TYPE ENDOPEPTIDASE"/>
    <property type="match status" value="1"/>
</dbReference>
<keyword evidence="17" id="KW-1185">Reference proteome</keyword>
<evidence type="ECO:0000256" key="14">
    <source>
        <dbReference type="SAM" id="SignalP"/>
    </source>
</evidence>
<evidence type="ECO:0000256" key="9">
    <source>
        <dbReference type="ARBA" id="ARBA00022801"/>
    </source>
</evidence>
<keyword evidence="8 13" id="KW-0064">Aspartyl protease</keyword>
<dbReference type="CDD" id="cd05474">
    <property type="entry name" value="SAP_like"/>
    <property type="match status" value="1"/>
</dbReference>
<feature type="chain" id="PRO_5002680071" description="candidapepsin" evidence="14">
    <location>
        <begin position="19"/>
        <end position="402"/>
    </location>
</feature>
<dbReference type="Pfam" id="PF00026">
    <property type="entry name" value="Asp"/>
    <property type="match status" value="1"/>
</dbReference>
<dbReference type="InterPro" id="IPR001461">
    <property type="entry name" value="Aspartic_peptidase_A1"/>
</dbReference>
<dbReference type="GeneID" id="5125115"/>
<dbReference type="HOGENOM" id="CLU_013253_9_1_1"/>
<evidence type="ECO:0000256" key="8">
    <source>
        <dbReference type="ARBA" id="ARBA00022750"/>
    </source>
</evidence>
<evidence type="ECO:0000256" key="5">
    <source>
        <dbReference type="ARBA" id="ARBA00022525"/>
    </source>
</evidence>
<gene>
    <name evidence="16" type="ORF">PGUG_03958</name>
</gene>
<comment type="catalytic activity">
    <reaction evidence="1">
        <text>Preferential cleavage at the carboxyl of hydrophobic amino acids, but fails to cleave 15-Leu-|-Tyr-16, 16-Tyr-|-Leu-17 and 24-Phe-|-Phe-25 of insulin B chain. Activates trypsinogen, and degrades keratin.</text>
        <dbReference type="EC" id="3.4.23.24"/>
    </reaction>
</comment>
<dbReference type="InterPro" id="IPR001969">
    <property type="entry name" value="Aspartic_peptidase_AS"/>
</dbReference>
<evidence type="ECO:0000256" key="11">
    <source>
        <dbReference type="ARBA" id="ARBA00023157"/>
    </source>
</evidence>
<dbReference type="SUPFAM" id="SSF50630">
    <property type="entry name" value="Acid proteases"/>
    <property type="match status" value="1"/>
</dbReference>
<keyword evidence="9 13" id="KW-0378">Hydrolase</keyword>
<accession>A5DL07</accession>
<feature type="active site" evidence="12">
    <location>
        <position position="279"/>
    </location>
</feature>
<keyword evidence="7 14" id="KW-0732">Signal</keyword>
<evidence type="ECO:0000259" key="15">
    <source>
        <dbReference type="PROSITE" id="PS51767"/>
    </source>
</evidence>
<dbReference type="Gene3D" id="2.40.70.10">
    <property type="entry name" value="Acid Proteases"/>
    <property type="match status" value="2"/>
</dbReference>